<organism evidence="6 7">
    <name type="scientific">Acaulospora morrowiae</name>
    <dbReference type="NCBI Taxonomy" id="94023"/>
    <lineage>
        <taxon>Eukaryota</taxon>
        <taxon>Fungi</taxon>
        <taxon>Fungi incertae sedis</taxon>
        <taxon>Mucoromycota</taxon>
        <taxon>Glomeromycotina</taxon>
        <taxon>Glomeromycetes</taxon>
        <taxon>Diversisporales</taxon>
        <taxon>Acaulosporaceae</taxon>
        <taxon>Acaulospora</taxon>
    </lineage>
</organism>
<evidence type="ECO:0000256" key="2">
    <source>
        <dbReference type="ARBA" id="ARBA00022692"/>
    </source>
</evidence>
<evidence type="ECO:0000256" key="5">
    <source>
        <dbReference type="SAM" id="Phobius"/>
    </source>
</evidence>
<dbReference type="GO" id="GO:0005783">
    <property type="term" value="C:endoplasmic reticulum"/>
    <property type="evidence" value="ECO:0007669"/>
    <property type="project" value="TreeGrafter"/>
</dbReference>
<feature type="transmembrane region" description="Helical" evidence="5">
    <location>
        <begin position="275"/>
        <end position="299"/>
    </location>
</feature>
<dbReference type="PANTHER" id="PTHR31794">
    <property type="entry name" value="AUXIN EFFLUX TRANSPORTER FAMILY PROTEIN (EUROFUNG)"/>
    <property type="match status" value="1"/>
</dbReference>
<dbReference type="GO" id="GO:0055085">
    <property type="term" value="P:transmembrane transport"/>
    <property type="evidence" value="ECO:0007669"/>
    <property type="project" value="InterPro"/>
</dbReference>
<dbReference type="EMBL" id="CAJVPV010001940">
    <property type="protein sequence ID" value="CAG8513083.1"/>
    <property type="molecule type" value="Genomic_DNA"/>
</dbReference>
<evidence type="ECO:0000256" key="3">
    <source>
        <dbReference type="ARBA" id="ARBA00022989"/>
    </source>
</evidence>
<feature type="transmembrane region" description="Helical" evidence="5">
    <location>
        <begin position="108"/>
        <end position="128"/>
    </location>
</feature>
<evidence type="ECO:0000256" key="4">
    <source>
        <dbReference type="ARBA" id="ARBA00023136"/>
    </source>
</evidence>
<keyword evidence="7" id="KW-1185">Reference proteome</keyword>
<keyword evidence="2 5" id="KW-0812">Transmembrane</keyword>
<dbReference type="PANTHER" id="PTHR31794:SF4">
    <property type="entry name" value="AUXIN EFFLUX TRANSPORTER FAMILY PROTEIN (EUROFUNG)"/>
    <property type="match status" value="1"/>
</dbReference>
<accession>A0A9N9F6H6</accession>
<evidence type="ECO:0000256" key="1">
    <source>
        <dbReference type="ARBA" id="ARBA00004141"/>
    </source>
</evidence>
<feature type="transmembrane region" description="Helical" evidence="5">
    <location>
        <begin position="231"/>
        <end position="255"/>
    </location>
</feature>
<proteinExistence type="predicted"/>
<feature type="transmembrane region" description="Helical" evidence="5">
    <location>
        <begin position="17"/>
        <end position="36"/>
    </location>
</feature>
<feature type="transmembrane region" description="Helical" evidence="5">
    <location>
        <begin position="342"/>
        <end position="360"/>
    </location>
</feature>
<dbReference type="InterPro" id="IPR004776">
    <property type="entry name" value="Mem_transp_PIN-like"/>
</dbReference>
<dbReference type="Pfam" id="PF03547">
    <property type="entry name" value="Mem_trans"/>
    <property type="match status" value="1"/>
</dbReference>
<sequence>MDPKIKFSTILFGSLESSAHVIGVIFIGYVGARIGLFNKSVRKFMKSLVFKILLPCLLFTQIGSGINLDTIKKTWPLPVFCIKFAVLSGLIGSFGGNLLRLSKLKKKFIFSAVIFNNITALPVGLIKALVNTGAMRVLAREDEDSSDVMSRGVTYLLLSTYFILLTKTLAEQFLPKDDQLDNSDNSANHSGEVSVVITNESDKTDTEITPLLSRMKKTGKFNRINKTLRKILRFISNVITPPIIAGTCALIVGMVPELKKVFFGDEALLYPYVTGYLKLIALMTVPMTLLSIGAQAGSISISCLEEINRDIVYIITCRYLIMPIVGIAIVLLTKGLITDDPMLVLVLMCLACWPTTIDLFSTKKEMAMLMFYSYVIMAPAISFTLIGLLSIVGYNVGKVATAL</sequence>
<dbReference type="OrthoDB" id="191139at2759"/>
<keyword evidence="4 5" id="KW-0472">Membrane</keyword>
<feature type="transmembrane region" description="Helical" evidence="5">
    <location>
        <begin position="311"/>
        <end position="330"/>
    </location>
</feature>
<dbReference type="Proteomes" id="UP000789342">
    <property type="component" value="Unassembled WGS sequence"/>
</dbReference>
<feature type="transmembrane region" description="Helical" evidence="5">
    <location>
        <begin position="74"/>
        <end position="96"/>
    </location>
</feature>
<dbReference type="AlphaFoldDB" id="A0A9N9F6H6"/>
<evidence type="ECO:0000313" key="6">
    <source>
        <dbReference type="EMBL" id="CAG8513083.1"/>
    </source>
</evidence>
<name>A0A9N9F6H6_9GLOM</name>
<gene>
    <name evidence="6" type="ORF">AMORRO_LOCUS3827</name>
</gene>
<evidence type="ECO:0000313" key="7">
    <source>
        <dbReference type="Proteomes" id="UP000789342"/>
    </source>
</evidence>
<keyword evidence="3 5" id="KW-1133">Transmembrane helix</keyword>
<dbReference type="GO" id="GO:0016020">
    <property type="term" value="C:membrane"/>
    <property type="evidence" value="ECO:0007669"/>
    <property type="project" value="UniProtKB-SubCell"/>
</dbReference>
<feature type="transmembrane region" description="Helical" evidence="5">
    <location>
        <begin position="372"/>
        <end position="394"/>
    </location>
</feature>
<comment type="subcellular location">
    <subcellularLocation>
        <location evidence="1">Membrane</location>
        <topology evidence="1">Multi-pass membrane protein</topology>
    </subcellularLocation>
</comment>
<protein>
    <submittedName>
        <fullName evidence="6">3468_t:CDS:1</fullName>
    </submittedName>
</protein>
<reference evidence="6" key="1">
    <citation type="submission" date="2021-06" db="EMBL/GenBank/DDBJ databases">
        <authorList>
            <person name="Kallberg Y."/>
            <person name="Tangrot J."/>
            <person name="Rosling A."/>
        </authorList>
    </citation>
    <scope>NUCLEOTIDE SEQUENCE</scope>
    <source>
        <strain evidence="6">CL551</strain>
    </source>
</reference>
<comment type="caution">
    <text evidence="6">The sequence shown here is derived from an EMBL/GenBank/DDBJ whole genome shotgun (WGS) entry which is preliminary data.</text>
</comment>